<dbReference type="Proteomes" id="UP001315001">
    <property type="component" value="Unassembled WGS sequence"/>
</dbReference>
<dbReference type="SUPFAM" id="SSF53795">
    <property type="entry name" value="PEP carboxykinase-like"/>
    <property type="match status" value="1"/>
</dbReference>
<dbReference type="EMBL" id="JAFIQO010000143">
    <property type="protein sequence ID" value="MBP0057951.1"/>
    <property type="molecule type" value="Genomic_DNA"/>
</dbReference>
<evidence type="ECO:0000313" key="2">
    <source>
        <dbReference type="Proteomes" id="UP001315001"/>
    </source>
</evidence>
<accession>A0ABS3ZKV9</accession>
<sequence>MRGKYKIADYVFDIQTMYPYIHEMCHEYKTEGKAEFIIFTEKKDIEQEKKKSEENQEKQIAFSEGYFESLAVYRKMAEVLIKRNILLFHGSAIAVDGEGYLFTAKSGVGKSTHVSFWREAFGIRSQMINDDKPLLKIKDSGVWVYGTPWDGKHRLSTNISVPLKALCILNRGKENKIYRISGEKAYPYLLQQSYRSADPENIIKCFSMLELLVSKVPIYKLECNLEKSAALTAYEEMCNDI</sequence>
<gene>
    <name evidence="1" type="ORF">JYQ75_11205</name>
</gene>
<evidence type="ECO:0008006" key="3">
    <source>
        <dbReference type="Google" id="ProtNLM"/>
    </source>
</evidence>
<name>A0ABS3ZKV9_9FIRM</name>
<organism evidence="1 2">
    <name type="scientific">Anaerobutyricum soehngenii</name>
    <dbReference type="NCBI Taxonomy" id="105843"/>
    <lineage>
        <taxon>Bacteria</taxon>
        <taxon>Bacillati</taxon>
        <taxon>Bacillota</taxon>
        <taxon>Clostridia</taxon>
        <taxon>Lachnospirales</taxon>
        <taxon>Lachnospiraceae</taxon>
        <taxon>Anaerobutyricum</taxon>
    </lineage>
</organism>
<dbReference type="InterPro" id="IPR027417">
    <property type="entry name" value="P-loop_NTPase"/>
</dbReference>
<reference evidence="1 2" key="1">
    <citation type="submission" date="2021-02" db="EMBL/GenBank/DDBJ databases">
        <title>Lactate utilizing bacteria of the human gut.</title>
        <authorList>
            <person name="Sheridan P.O."/>
        </authorList>
    </citation>
    <scope>NUCLEOTIDE SEQUENCE [LARGE SCALE GENOMIC DNA]</scope>
    <source>
        <strain evidence="1 2">HTF-83D</strain>
    </source>
</reference>
<evidence type="ECO:0000313" key="1">
    <source>
        <dbReference type="EMBL" id="MBP0057951.1"/>
    </source>
</evidence>
<proteinExistence type="predicted"/>
<comment type="caution">
    <text evidence="1">The sequence shown here is derived from an EMBL/GenBank/DDBJ whole genome shotgun (WGS) entry which is preliminary data.</text>
</comment>
<dbReference type="RefSeq" id="WP_209293806.1">
    <property type="nucleotide sequence ID" value="NZ_JAFIQO010000143.1"/>
</dbReference>
<keyword evidence="2" id="KW-1185">Reference proteome</keyword>
<dbReference type="Gene3D" id="3.40.50.300">
    <property type="entry name" value="P-loop containing nucleotide triphosphate hydrolases"/>
    <property type="match status" value="1"/>
</dbReference>
<protein>
    <recommendedName>
        <fullName evidence="3">SynChlorMet cassette protein ScmC</fullName>
    </recommendedName>
</protein>